<evidence type="ECO:0000313" key="1">
    <source>
        <dbReference type="EMBL" id="GBP64784.1"/>
    </source>
</evidence>
<proteinExistence type="predicted"/>
<protein>
    <submittedName>
        <fullName evidence="1">Uncharacterized protein</fullName>
    </submittedName>
</protein>
<evidence type="ECO:0000313" key="2">
    <source>
        <dbReference type="Proteomes" id="UP000299102"/>
    </source>
</evidence>
<dbReference type="Proteomes" id="UP000299102">
    <property type="component" value="Unassembled WGS sequence"/>
</dbReference>
<name>A0A4C1XQD4_EUMVA</name>
<dbReference type="AlphaFoldDB" id="A0A4C1XQD4"/>
<comment type="caution">
    <text evidence="1">The sequence shown here is derived from an EMBL/GenBank/DDBJ whole genome shotgun (WGS) entry which is preliminary data.</text>
</comment>
<keyword evidence="2" id="KW-1185">Reference proteome</keyword>
<gene>
    <name evidence="1" type="ORF">EVAR_31906_1</name>
</gene>
<accession>A0A4C1XQD4</accession>
<dbReference type="EMBL" id="BGZK01000909">
    <property type="protein sequence ID" value="GBP64784.1"/>
    <property type="molecule type" value="Genomic_DNA"/>
</dbReference>
<reference evidence="1 2" key="1">
    <citation type="journal article" date="2019" name="Commun. Biol.">
        <title>The bagworm genome reveals a unique fibroin gene that provides high tensile strength.</title>
        <authorList>
            <person name="Kono N."/>
            <person name="Nakamura H."/>
            <person name="Ohtoshi R."/>
            <person name="Tomita M."/>
            <person name="Numata K."/>
            <person name="Arakawa K."/>
        </authorList>
    </citation>
    <scope>NUCLEOTIDE SEQUENCE [LARGE SCALE GENOMIC DNA]</scope>
</reference>
<organism evidence="1 2">
    <name type="scientific">Eumeta variegata</name>
    <name type="common">Bagworm moth</name>
    <name type="synonym">Eumeta japonica</name>
    <dbReference type="NCBI Taxonomy" id="151549"/>
    <lineage>
        <taxon>Eukaryota</taxon>
        <taxon>Metazoa</taxon>
        <taxon>Ecdysozoa</taxon>
        <taxon>Arthropoda</taxon>
        <taxon>Hexapoda</taxon>
        <taxon>Insecta</taxon>
        <taxon>Pterygota</taxon>
        <taxon>Neoptera</taxon>
        <taxon>Endopterygota</taxon>
        <taxon>Lepidoptera</taxon>
        <taxon>Glossata</taxon>
        <taxon>Ditrysia</taxon>
        <taxon>Tineoidea</taxon>
        <taxon>Psychidae</taxon>
        <taxon>Oiketicinae</taxon>
        <taxon>Eumeta</taxon>
    </lineage>
</organism>
<sequence length="123" mass="14011">MTWSYLRNFPVLSEKRGVPTYVCRGALKLPATLHDLIALAAVHGDARADFPLTSVIGIGIRSVETRIEINVWAESGTRIGIRLDRDKVRNQKRARDQNRQWTNRHREGTAIRIGKRIAIEIKI</sequence>